<dbReference type="SMART" id="SM00232">
    <property type="entry name" value="JAB_MPN"/>
    <property type="match status" value="1"/>
</dbReference>
<comment type="caution">
    <text evidence="2">The sequence shown here is derived from an EMBL/GenBank/DDBJ whole genome shotgun (WGS) entry which is preliminary data.</text>
</comment>
<dbReference type="PANTHER" id="PTHR10410">
    <property type="entry name" value="EUKARYOTIC TRANSLATION INITIATION FACTOR 3 -RELATED"/>
    <property type="match status" value="1"/>
</dbReference>
<dbReference type="Proteomes" id="UP001165160">
    <property type="component" value="Unassembled WGS sequence"/>
</dbReference>
<reference evidence="3" key="1">
    <citation type="journal article" date="2023" name="Commun. Biol.">
        <title>Genome analysis of Parmales, the sister group of diatoms, reveals the evolutionary specialization of diatoms from phago-mixotrophs to photoautotrophs.</title>
        <authorList>
            <person name="Ban H."/>
            <person name="Sato S."/>
            <person name="Yoshikawa S."/>
            <person name="Yamada K."/>
            <person name="Nakamura Y."/>
            <person name="Ichinomiya M."/>
            <person name="Sato N."/>
            <person name="Blanc-Mathieu R."/>
            <person name="Endo H."/>
            <person name="Kuwata A."/>
            <person name="Ogata H."/>
        </authorList>
    </citation>
    <scope>NUCLEOTIDE SEQUENCE [LARGE SCALE GENOMIC DNA]</scope>
    <source>
        <strain evidence="3">NIES 3699</strain>
    </source>
</reference>
<evidence type="ECO:0000313" key="2">
    <source>
        <dbReference type="EMBL" id="GMH88055.1"/>
    </source>
</evidence>
<dbReference type="PROSITE" id="PS50249">
    <property type="entry name" value="MPN"/>
    <property type="match status" value="1"/>
</dbReference>
<evidence type="ECO:0000313" key="3">
    <source>
        <dbReference type="Proteomes" id="UP001165160"/>
    </source>
</evidence>
<proteinExistence type="predicted"/>
<organism evidence="2 3">
    <name type="scientific">Triparma verrucosa</name>
    <dbReference type="NCBI Taxonomy" id="1606542"/>
    <lineage>
        <taxon>Eukaryota</taxon>
        <taxon>Sar</taxon>
        <taxon>Stramenopiles</taxon>
        <taxon>Ochrophyta</taxon>
        <taxon>Bolidophyceae</taxon>
        <taxon>Parmales</taxon>
        <taxon>Triparmaceae</taxon>
        <taxon>Triparma</taxon>
    </lineage>
</organism>
<dbReference type="Gene3D" id="3.40.140.10">
    <property type="entry name" value="Cytidine Deaminase, domain 2"/>
    <property type="match status" value="1"/>
</dbReference>
<dbReference type="InterPro" id="IPR037518">
    <property type="entry name" value="MPN"/>
</dbReference>
<dbReference type="InterPro" id="IPR050242">
    <property type="entry name" value="JAMM_MPN+_peptidase_M67A"/>
</dbReference>
<dbReference type="SUPFAM" id="SSF102712">
    <property type="entry name" value="JAB1/MPN domain"/>
    <property type="match status" value="1"/>
</dbReference>
<dbReference type="EMBL" id="BRXX01000078">
    <property type="protein sequence ID" value="GMH88055.1"/>
    <property type="molecule type" value="Genomic_DNA"/>
</dbReference>
<keyword evidence="3" id="KW-1185">Reference proteome</keyword>
<gene>
    <name evidence="2" type="ORF">TrVE_jg1932</name>
</gene>
<dbReference type="GO" id="GO:0008237">
    <property type="term" value="F:metallopeptidase activity"/>
    <property type="evidence" value="ECO:0007669"/>
    <property type="project" value="InterPro"/>
</dbReference>
<sequence length="313" mass="35328">MDQTKSKGDECYSIDHAALTEHRTSKPWMSSPTYFHTASFSPSSSLKILSHCQSGVTKGLKQSGKPVEVMGLLQGRPDPSNPGTIIVTDSFPLPIEGFETRVIADDSSVINHMIALGDLMEDLRPEKFCGWYHSHPFDVTTHPHTFFSSTDLSTQLQWQRSEDSHGNPWLGCVIDPLRSMSTSELIMESFRAFPPEYTPFDKFSCPDGSVVKNESERLQRWGACFNRYYRLDTVYHMSTESNKIVSRINEDFKWVESLTGGSGSDSSRIVKAVERWEEGKEGRGKARDEFKDIRGERKAEEVKRKGLQGVFGV</sequence>
<accession>A0A9W7ES96</accession>
<dbReference type="Pfam" id="PF01398">
    <property type="entry name" value="JAB"/>
    <property type="match status" value="1"/>
</dbReference>
<protein>
    <recommendedName>
        <fullName evidence="1">MPN domain-containing protein</fullName>
    </recommendedName>
</protein>
<feature type="domain" description="MPN" evidence="1">
    <location>
        <begin position="38"/>
        <end position="186"/>
    </location>
</feature>
<dbReference type="AlphaFoldDB" id="A0A9W7ES96"/>
<dbReference type="InterPro" id="IPR000555">
    <property type="entry name" value="JAMM/MPN+_dom"/>
</dbReference>
<evidence type="ECO:0000259" key="1">
    <source>
        <dbReference type="PROSITE" id="PS50249"/>
    </source>
</evidence>
<name>A0A9W7ES96_9STRA</name>